<sequence>MKVHVGLKLTSQHGGQWRVKWVEREIFSADIEVMPTTPHVAESMKRASYDVGSNMRFDGDGKHMVGTGIVLQFIAPPIVDMREKLRLTQLELLNKNDELADADELILAQEQVIQRLAQKCVELEKAGVAANNEIITLRLRTMGLDRKVQWQWPQLNPTSEPTLFNLSRTIS</sequence>
<dbReference type="EMBL" id="MN270891">
    <property type="protein sequence ID" value="QFP93894.1"/>
    <property type="molecule type" value="Genomic_DNA"/>
</dbReference>
<evidence type="ECO:0000313" key="3">
    <source>
        <dbReference type="Proteomes" id="UP000326781"/>
    </source>
</evidence>
<proteinExistence type="predicted"/>
<feature type="coiled-coil region" evidence="1">
    <location>
        <begin position="106"/>
        <end position="133"/>
    </location>
</feature>
<protein>
    <submittedName>
        <fullName evidence="2">Uncharacterized protein</fullName>
    </submittedName>
</protein>
<evidence type="ECO:0000256" key="1">
    <source>
        <dbReference type="SAM" id="Coils"/>
    </source>
</evidence>
<dbReference type="Proteomes" id="UP000326781">
    <property type="component" value="Segment"/>
</dbReference>
<evidence type="ECO:0000313" key="2">
    <source>
        <dbReference type="EMBL" id="QFP93894.1"/>
    </source>
</evidence>
<organism evidence="2 3">
    <name type="scientific">Pectobacterium phage Wc4</name>
    <dbReference type="NCBI Taxonomy" id="2652428"/>
    <lineage>
        <taxon>Viruses</taxon>
        <taxon>Duplodnaviria</taxon>
        <taxon>Heunggongvirae</taxon>
        <taxon>Uroviricota</taxon>
        <taxon>Caudoviricetes</taxon>
        <taxon>Andersonviridae</taxon>
        <taxon>Andersonviridae incertae sedis</taxon>
        <taxon>Arnovirus</taxon>
        <taxon>Arnovirus Wc4</taxon>
    </lineage>
</organism>
<name>A0A5P8D4H1_9CAUD</name>
<keyword evidence="1" id="KW-0175">Coiled coil</keyword>
<reference evidence="2 3" key="1">
    <citation type="submission" date="2019-08" db="EMBL/GenBank/DDBJ databases">
        <title>Six bacteriophages against potato bacterial diseases.</title>
        <authorList>
            <person name="Zhang X."/>
            <person name="Kering K."/>
        </authorList>
    </citation>
    <scope>NUCLEOTIDE SEQUENCE [LARGE SCALE GENOMIC DNA]</scope>
</reference>
<accession>A0A5P8D4H1</accession>
<keyword evidence="3" id="KW-1185">Reference proteome</keyword>